<evidence type="ECO:0008006" key="3">
    <source>
        <dbReference type="Google" id="ProtNLM"/>
    </source>
</evidence>
<protein>
    <recommendedName>
        <fullName evidence="3">DUF2953 domain-containing protein</fullName>
    </recommendedName>
</protein>
<reference evidence="1 2" key="1">
    <citation type="submission" date="2018-07" db="EMBL/GenBank/DDBJ databases">
        <title>Rhodosalinus sp. strain E84T genomic sequence and assembly.</title>
        <authorList>
            <person name="Liu Z.-W."/>
            <person name="Lu D.-C."/>
        </authorList>
    </citation>
    <scope>NUCLEOTIDE SEQUENCE [LARGE SCALE GENOMIC DNA]</scope>
    <source>
        <strain evidence="1 2">E84</strain>
    </source>
</reference>
<gene>
    <name evidence="1" type="ORF">DRV85_06505</name>
</gene>
<dbReference type="EMBL" id="QNTQ01000005">
    <property type="protein sequence ID" value="RBI86393.1"/>
    <property type="molecule type" value="Genomic_DNA"/>
</dbReference>
<dbReference type="InterPro" id="IPR021338">
    <property type="entry name" value="DUF2953"/>
</dbReference>
<dbReference type="RefSeq" id="WP_113288630.1">
    <property type="nucleotide sequence ID" value="NZ_QNTQ01000005.1"/>
</dbReference>
<dbReference type="Pfam" id="PF11167">
    <property type="entry name" value="DUF2953"/>
    <property type="match status" value="1"/>
</dbReference>
<comment type="caution">
    <text evidence="1">The sequence shown here is derived from an EMBL/GenBank/DDBJ whole genome shotgun (WGS) entry which is preliminary data.</text>
</comment>
<sequence>MLAAALWTLAALVLATLAGLIWLPIRVEGRLARAERVEARLTLGLFGGLLPIRIGGRRARPRAVAPEPVARERSHRWRRYRRGGAMLRAAPDLTRGLLRAVRVERLRVDGAFGLLDPADTGQLFGLLCPLLYGLPPSARREIALRPVFDGPSLTGEAEGRVAVTLAPALGAAIRFGWRVLWNR</sequence>
<keyword evidence="2" id="KW-1185">Reference proteome</keyword>
<accession>A0A365UAZ6</accession>
<dbReference type="AlphaFoldDB" id="A0A365UAZ6"/>
<dbReference type="Proteomes" id="UP000253370">
    <property type="component" value="Unassembled WGS sequence"/>
</dbReference>
<organism evidence="1 2">
    <name type="scientific">Rhodosalinus halophilus</name>
    <dbReference type="NCBI Taxonomy" id="2259333"/>
    <lineage>
        <taxon>Bacteria</taxon>
        <taxon>Pseudomonadati</taxon>
        <taxon>Pseudomonadota</taxon>
        <taxon>Alphaproteobacteria</taxon>
        <taxon>Rhodobacterales</taxon>
        <taxon>Paracoccaceae</taxon>
        <taxon>Rhodosalinus</taxon>
    </lineage>
</organism>
<proteinExistence type="predicted"/>
<dbReference type="OrthoDB" id="7851041at2"/>
<evidence type="ECO:0000313" key="2">
    <source>
        <dbReference type="Proteomes" id="UP000253370"/>
    </source>
</evidence>
<name>A0A365UAZ6_9RHOB</name>
<evidence type="ECO:0000313" key="1">
    <source>
        <dbReference type="EMBL" id="RBI86393.1"/>
    </source>
</evidence>